<protein>
    <recommendedName>
        <fullName evidence="4">DUF4595 domain-containing protein</fullName>
    </recommendedName>
</protein>
<gene>
    <name evidence="2" type="ORF">DF182_26595</name>
</gene>
<evidence type="ECO:0000313" key="3">
    <source>
        <dbReference type="Proteomes" id="UP000253410"/>
    </source>
</evidence>
<organism evidence="2 3">
    <name type="scientific">Chitinophaga flava</name>
    <dbReference type="NCBI Taxonomy" id="2259036"/>
    <lineage>
        <taxon>Bacteria</taxon>
        <taxon>Pseudomonadati</taxon>
        <taxon>Bacteroidota</taxon>
        <taxon>Chitinophagia</taxon>
        <taxon>Chitinophagales</taxon>
        <taxon>Chitinophagaceae</taxon>
        <taxon>Chitinophaga</taxon>
    </lineage>
</organism>
<keyword evidence="1" id="KW-0732">Signal</keyword>
<evidence type="ECO:0000313" key="2">
    <source>
        <dbReference type="EMBL" id="RBL90043.1"/>
    </source>
</evidence>
<feature type="signal peptide" evidence="1">
    <location>
        <begin position="1"/>
        <end position="29"/>
    </location>
</feature>
<dbReference type="OrthoDB" id="646069at2"/>
<dbReference type="PROSITE" id="PS51257">
    <property type="entry name" value="PROKAR_LIPOPROTEIN"/>
    <property type="match status" value="1"/>
</dbReference>
<dbReference type="AlphaFoldDB" id="A0A365XUN1"/>
<evidence type="ECO:0000256" key="1">
    <source>
        <dbReference type="SAM" id="SignalP"/>
    </source>
</evidence>
<proteinExistence type="predicted"/>
<name>A0A365XUN1_9BACT</name>
<dbReference type="Gene3D" id="2.180.10.10">
    <property type="entry name" value="RHS repeat-associated core"/>
    <property type="match status" value="1"/>
</dbReference>
<evidence type="ECO:0008006" key="4">
    <source>
        <dbReference type="Google" id="ProtNLM"/>
    </source>
</evidence>
<dbReference type="RefSeq" id="WP_113618793.1">
    <property type="nucleotide sequence ID" value="NZ_QFFJ01000002.1"/>
</dbReference>
<dbReference type="EMBL" id="QFFJ01000002">
    <property type="protein sequence ID" value="RBL90043.1"/>
    <property type="molecule type" value="Genomic_DNA"/>
</dbReference>
<keyword evidence="3" id="KW-1185">Reference proteome</keyword>
<sequence>MKHRNTERKTNSSRLSVALLGTTLLAASACNKVSFPDGDGGTDAGKKPPVTIPAPKPGLLTRINTGGTDGLIQLISYNQQLQPVVITQYAGNLLTEKDSVIYDNNGKLEKMLNYSSDILSPGKFKLSGNTKFEWDTKGNISRKTSYEQLTGKLLKDEQYTYDVSGNLATITTTTGGGTNLKFIATYAYEQKNIHQETVTDGSKVISQLSVAGFDQHATYITHPLLRYLLMSEVHKVFSDQNVLETKKVQYVNLNGKQDSVVTVQKNTYEYNTGNRPVNVAFTSTIYGTGNQQPVNSNGNITYEYSK</sequence>
<accession>A0A365XUN1</accession>
<reference evidence="2 3" key="1">
    <citation type="submission" date="2018-05" db="EMBL/GenBank/DDBJ databases">
        <title>Chitinophaga sp. K3CV102501T nov., isolated from isolated from a monsoon evergreen broad-leaved forest soil.</title>
        <authorList>
            <person name="Lv Y."/>
        </authorList>
    </citation>
    <scope>NUCLEOTIDE SEQUENCE [LARGE SCALE GENOMIC DNA]</scope>
    <source>
        <strain evidence="2 3">GDMCC 1.1325</strain>
    </source>
</reference>
<comment type="caution">
    <text evidence="2">The sequence shown here is derived from an EMBL/GenBank/DDBJ whole genome shotgun (WGS) entry which is preliminary data.</text>
</comment>
<feature type="chain" id="PRO_5016933297" description="DUF4595 domain-containing protein" evidence="1">
    <location>
        <begin position="30"/>
        <end position="306"/>
    </location>
</feature>
<dbReference type="Proteomes" id="UP000253410">
    <property type="component" value="Unassembled WGS sequence"/>
</dbReference>